<evidence type="ECO:0000313" key="1">
    <source>
        <dbReference type="EMBL" id="PPJ35856.1"/>
    </source>
</evidence>
<sequence>MREHGFRAQTIVIAGWLNSSATLLGFLHHVTACDGMILDGTARQFDTSSPVAWVASADDYARRLDAATQVDHVSHFASAVDRDAALGAPPRSPGGDWRWFS</sequence>
<dbReference type="AlphaFoldDB" id="A0A2S6AKW1"/>
<accession>A0A2S6AKW1</accession>
<name>A0A2S6AKW1_9NOCA</name>
<organism evidence="1 2">
    <name type="scientific">Nocardia nova</name>
    <dbReference type="NCBI Taxonomy" id="37330"/>
    <lineage>
        <taxon>Bacteria</taxon>
        <taxon>Bacillati</taxon>
        <taxon>Actinomycetota</taxon>
        <taxon>Actinomycetes</taxon>
        <taxon>Mycobacteriales</taxon>
        <taxon>Nocardiaceae</taxon>
        <taxon>Nocardia</taxon>
    </lineage>
</organism>
<dbReference type="Proteomes" id="UP000239874">
    <property type="component" value="Unassembled WGS sequence"/>
</dbReference>
<evidence type="ECO:0000313" key="2">
    <source>
        <dbReference type="Proteomes" id="UP000239874"/>
    </source>
</evidence>
<gene>
    <name evidence="1" type="ORF">C5E45_23930</name>
</gene>
<comment type="caution">
    <text evidence="1">The sequence shown here is derived from an EMBL/GenBank/DDBJ whole genome shotgun (WGS) entry which is preliminary data.</text>
</comment>
<protein>
    <submittedName>
        <fullName evidence="1">Uncharacterized protein</fullName>
    </submittedName>
</protein>
<proteinExistence type="predicted"/>
<dbReference type="EMBL" id="PSZC01000018">
    <property type="protein sequence ID" value="PPJ35856.1"/>
    <property type="molecule type" value="Genomic_DNA"/>
</dbReference>
<reference evidence="1 2" key="1">
    <citation type="submission" date="2018-02" db="EMBL/GenBank/DDBJ databases">
        <title>8 Nocardia nova and 1 Nocardia cyriacigeorgica strain used for evolution to TMP-SMX.</title>
        <authorList>
            <person name="Mehta H."/>
            <person name="Weng J."/>
            <person name="Shamoo Y."/>
        </authorList>
    </citation>
    <scope>NUCLEOTIDE SEQUENCE [LARGE SCALE GENOMIC DNA]</scope>
    <source>
        <strain evidence="1 2">MDA3139</strain>
    </source>
</reference>